<sequence length="554" mass="59227">MVSLYAFCRPWTGGRNLVMGVALAAGLGLAGCGGGSGSAEPTLKLTEANYQAAIVHAKLVVEGIRGPSVLAVFGGRLEPTETKSAGPAALSGLRSLLERLYRMETGLVTKEHDEFRDFIKCESGSIRLVAESDRMRRFTATNCALDQSDEVLNGSIAMELITELSSGTGFAYQVMRADFEDLLVKTRDGSRLVNGDMQISAAGRSLMTVTGRQLKMRSVYRGRTRDAQLLNYRYGGSLDGLLVVQDDPDLGGTQSFRIQIEIAGEGDGTVILTGLASQVILPSGNESLLTPYLDAQGDGAFASLAPITFADLERLASPPQPLVVTDGNRETLIRRGQELADDLRLDRLLPLIEMALTQLANNGSGSVCNIAGTAWATGTVSSFTVEARDCLQYPGLIFNGRFGVVVTGVRPEEIDFAITLHRLLAKDTLPDSPVRTYGGVVRLSVKTTPGAESIILSSDSLEMSRLEGNPSLLTEFFLQGVQVLISQGAAGENLTVSANKVEMFDLLVQATPVWFGLTANNDEIRIQSGAQALVWQPPVASPAGWTQQPSIAIR</sequence>
<gene>
    <name evidence="1" type="ORF">JI739_21495</name>
</gene>
<dbReference type="AlphaFoldDB" id="A0A936ZXI9"/>
<organism evidence="1 2">
    <name type="scientific">Ramlibacter aurantiacus</name>
    <dbReference type="NCBI Taxonomy" id="2801330"/>
    <lineage>
        <taxon>Bacteria</taxon>
        <taxon>Pseudomonadati</taxon>
        <taxon>Pseudomonadota</taxon>
        <taxon>Betaproteobacteria</taxon>
        <taxon>Burkholderiales</taxon>
        <taxon>Comamonadaceae</taxon>
        <taxon>Ramlibacter</taxon>
    </lineage>
</organism>
<evidence type="ECO:0000313" key="2">
    <source>
        <dbReference type="Proteomes" id="UP000613011"/>
    </source>
</evidence>
<reference evidence="1" key="1">
    <citation type="submission" date="2021-01" db="EMBL/GenBank/DDBJ databases">
        <title>Ramlibacter sp. strain AW1 16S ribosomal RNA gene Genome sequencing and assembly.</title>
        <authorList>
            <person name="Kang M."/>
        </authorList>
    </citation>
    <scope>NUCLEOTIDE SEQUENCE</scope>
    <source>
        <strain evidence="1">AW1</strain>
    </source>
</reference>
<dbReference type="Proteomes" id="UP000613011">
    <property type="component" value="Unassembled WGS sequence"/>
</dbReference>
<protein>
    <submittedName>
        <fullName evidence="1">Uncharacterized protein</fullName>
    </submittedName>
</protein>
<comment type="caution">
    <text evidence="1">The sequence shown here is derived from an EMBL/GenBank/DDBJ whole genome shotgun (WGS) entry which is preliminary data.</text>
</comment>
<accession>A0A936ZXI9</accession>
<evidence type="ECO:0000313" key="1">
    <source>
        <dbReference type="EMBL" id="MBL0422925.1"/>
    </source>
</evidence>
<keyword evidence="2" id="KW-1185">Reference proteome</keyword>
<name>A0A936ZXI9_9BURK</name>
<dbReference type="EMBL" id="JAEQNA010000010">
    <property type="protein sequence ID" value="MBL0422925.1"/>
    <property type="molecule type" value="Genomic_DNA"/>
</dbReference>
<proteinExistence type="predicted"/>